<dbReference type="InterPro" id="IPR011630">
    <property type="entry name" value="DUF1599"/>
</dbReference>
<gene>
    <name evidence="2" type="ORF">H8718_06350</name>
</gene>
<keyword evidence="3" id="KW-1185">Reference proteome</keyword>
<dbReference type="EMBL" id="JACRSY010000008">
    <property type="protein sequence ID" value="MBC8579157.1"/>
    <property type="molecule type" value="Genomic_DNA"/>
</dbReference>
<sequence>MSGKGQNLAYRERDCRIDDDKEFIKYRVSYEDFIAGKTPNVERIALEIAELVSRKNNDYNNSFENLFNEYGWTAFTIRLSDKLGRIKNLTDGKQDAQIKSESVEDTIKDIIGYSLLMLDVLERKGA</sequence>
<organism evidence="2 3">
    <name type="scientific">Zhenhengia yiwuensis</name>
    <dbReference type="NCBI Taxonomy" id="2763666"/>
    <lineage>
        <taxon>Bacteria</taxon>
        <taxon>Bacillati</taxon>
        <taxon>Bacillota</taxon>
        <taxon>Clostridia</taxon>
        <taxon>Lachnospirales</taxon>
        <taxon>Lachnospiraceae</taxon>
        <taxon>Zhenhengia</taxon>
    </lineage>
</organism>
<proteinExistence type="predicted"/>
<evidence type="ECO:0000259" key="1">
    <source>
        <dbReference type="Pfam" id="PF07659"/>
    </source>
</evidence>
<accession>A0A926ICX5</accession>
<dbReference type="Proteomes" id="UP000655830">
    <property type="component" value="Unassembled WGS sequence"/>
</dbReference>
<evidence type="ECO:0000313" key="2">
    <source>
        <dbReference type="EMBL" id="MBC8579157.1"/>
    </source>
</evidence>
<dbReference type="AlphaFoldDB" id="A0A926ICX5"/>
<name>A0A926ICX5_9FIRM</name>
<protein>
    <submittedName>
        <fullName evidence="2">DUF1599 domain-containing protein</fullName>
    </submittedName>
</protein>
<evidence type="ECO:0000313" key="3">
    <source>
        <dbReference type="Proteomes" id="UP000655830"/>
    </source>
</evidence>
<comment type="caution">
    <text evidence="2">The sequence shown here is derived from an EMBL/GenBank/DDBJ whole genome shotgun (WGS) entry which is preliminary data.</text>
</comment>
<feature type="domain" description="Nucleotide modification associated" evidence="1">
    <location>
        <begin position="55"/>
        <end position="118"/>
    </location>
</feature>
<reference evidence="2" key="1">
    <citation type="submission" date="2020-08" db="EMBL/GenBank/DDBJ databases">
        <title>Genome public.</title>
        <authorList>
            <person name="Liu C."/>
            <person name="Sun Q."/>
        </authorList>
    </citation>
    <scope>NUCLEOTIDE SEQUENCE</scope>
    <source>
        <strain evidence="2">NSJ-12</strain>
    </source>
</reference>
<dbReference type="Pfam" id="PF07659">
    <property type="entry name" value="DUF1599"/>
    <property type="match status" value="1"/>
</dbReference>